<dbReference type="AlphaFoldDB" id="A0A182QP68"/>
<feature type="region of interest" description="Disordered" evidence="1">
    <location>
        <begin position="203"/>
        <end position="222"/>
    </location>
</feature>
<feature type="compositionally biased region" description="Low complexity" evidence="1">
    <location>
        <begin position="152"/>
        <end position="173"/>
    </location>
</feature>
<organism evidence="3 4">
    <name type="scientific">Anopheles farauti</name>
    <dbReference type="NCBI Taxonomy" id="69004"/>
    <lineage>
        <taxon>Eukaryota</taxon>
        <taxon>Metazoa</taxon>
        <taxon>Ecdysozoa</taxon>
        <taxon>Arthropoda</taxon>
        <taxon>Hexapoda</taxon>
        <taxon>Insecta</taxon>
        <taxon>Pterygota</taxon>
        <taxon>Neoptera</taxon>
        <taxon>Endopterygota</taxon>
        <taxon>Diptera</taxon>
        <taxon>Nematocera</taxon>
        <taxon>Culicoidea</taxon>
        <taxon>Culicidae</taxon>
        <taxon>Anophelinae</taxon>
        <taxon>Anopheles</taxon>
    </lineage>
</organism>
<dbReference type="GO" id="GO:0008010">
    <property type="term" value="F:structural constituent of chitin-based larval cuticle"/>
    <property type="evidence" value="ECO:0007669"/>
    <property type="project" value="TreeGrafter"/>
</dbReference>
<dbReference type="EMBL" id="AXCN02001536">
    <property type="status" value="NOT_ANNOTATED_CDS"/>
    <property type="molecule type" value="Genomic_DNA"/>
</dbReference>
<feature type="domain" description="DUF243" evidence="2">
    <location>
        <begin position="237"/>
        <end position="336"/>
    </location>
</feature>
<dbReference type="PANTHER" id="PTHR31927:SF16">
    <property type="entry name" value="LP07342P"/>
    <property type="match status" value="1"/>
</dbReference>
<evidence type="ECO:0000256" key="1">
    <source>
        <dbReference type="SAM" id="MobiDB-lite"/>
    </source>
</evidence>
<feature type="compositionally biased region" description="Low complexity" evidence="1">
    <location>
        <begin position="210"/>
        <end position="220"/>
    </location>
</feature>
<reference evidence="4" key="1">
    <citation type="submission" date="2014-01" db="EMBL/GenBank/DDBJ databases">
        <title>The Genome Sequence of Anopheles farauti FAR1 (V2).</title>
        <authorList>
            <consortium name="The Broad Institute Genomics Platform"/>
            <person name="Neafsey D.E."/>
            <person name="Besansky N."/>
            <person name="Howell P."/>
            <person name="Walton C."/>
            <person name="Young S.K."/>
            <person name="Zeng Q."/>
            <person name="Gargeya S."/>
            <person name="Fitzgerald M."/>
            <person name="Haas B."/>
            <person name="Abouelleil A."/>
            <person name="Allen A.W."/>
            <person name="Alvarado L."/>
            <person name="Arachchi H.M."/>
            <person name="Berlin A.M."/>
            <person name="Chapman S.B."/>
            <person name="Gainer-Dewar J."/>
            <person name="Goldberg J."/>
            <person name="Griggs A."/>
            <person name="Gujja S."/>
            <person name="Hansen M."/>
            <person name="Howarth C."/>
            <person name="Imamovic A."/>
            <person name="Ireland A."/>
            <person name="Larimer J."/>
            <person name="McCowan C."/>
            <person name="Murphy C."/>
            <person name="Pearson M."/>
            <person name="Poon T.W."/>
            <person name="Priest M."/>
            <person name="Roberts A."/>
            <person name="Saif S."/>
            <person name="Shea T."/>
            <person name="Sisk P."/>
            <person name="Sykes S."/>
            <person name="Wortman J."/>
            <person name="Nusbaum C."/>
            <person name="Birren B."/>
        </authorList>
    </citation>
    <scope>NUCLEOTIDE SEQUENCE [LARGE SCALE GENOMIC DNA]</scope>
    <source>
        <strain evidence="4">FAR1</strain>
    </source>
</reference>
<dbReference type="InterPro" id="IPR004145">
    <property type="entry name" value="DUF243"/>
</dbReference>
<accession>A0A182QP68</accession>
<dbReference type="PANTHER" id="PTHR31927">
    <property type="entry name" value="FI07246P-RELATED-RELATED"/>
    <property type="match status" value="1"/>
</dbReference>
<evidence type="ECO:0000313" key="4">
    <source>
        <dbReference type="Proteomes" id="UP000075886"/>
    </source>
</evidence>
<evidence type="ECO:0000313" key="3">
    <source>
        <dbReference type="EnsemblMetazoa" id="AFAF014105-PA"/>
    </source>
</evidence>
<dbReference type="SMART" id="SM00690">
    <property type="entry name" value="DM5"/>
    <property type="match status" value="1"/>
</dbReference>
<evidence type="ECO:0000259" key="2">
    <source>
        <dbReference type="SMART" id="SM00690"/>
    </source>
</evidence>
<feature type="region of interest" description="Disordered" evidence="1">
    <location>
        <begin position="125"/>
        <end position="184"/>
    </location>
</feature>
<dbReference type="Pfam" id="PF03103">
    <property type="entry name" value="DUF243"/>
    <property type="match status" value="1"/>
</dbReference>
<proteinExistence type="predicted"/>
<protein>
    <recommendedName>
        <fullName evidence="2">DUF243 domain-containing protein</fullName>
    </recommendedName>
</protein>
<name>A0A182QP68_9DIPT</name>
<dbReference type="GO" id="GO:0040003">
    <property type="term" value="P:chitin-based cuticle development"/>
    <property type="evidence" value="ECO:0007669"/>
    <property type="project" value="TreeGrafter"/>
</dbReference>
<sequence length="473" mass="52365">MDVWRRATCETSPQNESACVDIKALATPAENLSATLFAGGPSKSTGTWSCRKALDAGVWISRLQRCKKSSSLNSSSGFGQDFSSLSRRRASAVEDCVEPTHEQLSPYQHSQVHFFAPQTSGGHLQSSSYLSATGEHHEHYQQSQPEVAHAVSSGSSGSEHYQYQQHHQQGNHQQHQHESHQQVFEHKLHQPVEPQIEYFTNVHQHHVQQSHKQQQQQQQYHQHETPVHYVQQPVVKEEVHKHVYVHVAPEEKEEIHQKVILPTYTKQKHYKIIFIKAPSPPTLSKVVLPQQPVNEEKTLVYVLHKKPELEQEIVVPPQVTSKPSKPEVYFIKYKTKKQEQQSYQHEEQHSSSALYGGSSTISSNEGYEAADLSGYSGSFSNSFSQPIIVTEGSYHHHSTTQVPIKLTTVHSVPSSSLATPASSYVSSTASSAAGHKSQSIKVTNIGLSGYSSGGTGLASAVTSSTSTVGFGET</sequence>
<dbReference type="Proteomes" id="UP000075886">
    <property type="component" value="Unassembled WGS sequence"/>
</dbReference>
<dbReference type="VEuPathDB" id="VectorBase:AFAF014105"/>
<feature type="compositionally biased region" description="Basic and acidic residues" evidence="1">
    <location>
        <begin position="175"/>
        <end position="184"/>
    </location>
</feature>
<dbReference type="EnsemblMetazoa" id="AFAF014105-RA">
    <property type="protein sequence ID" value="AFAF014105-PA"/>
    <property type="gene ID" value="AFAF014105"/>
</dbReference>
<dbReference type="GO" id="GO:0062129">
    <property type="term" value="C:chitin-based extracellular matrix"/>
    <property type="evidence" value="ECO:0007669"/>
    <property type="project" value="TreeGrafter"/>
</dbReference>
<reference evidence="3" key="2">
    <citation type="submission" date="2020-05" db="UniProtKB">
        <authorList>
            <consortium name="EnsemblMetazoa"/>
        </authorList>
    </citation>
    <scope>IDENTIFICATION</scope>
    <source>
        <strain evidence="3">FAR1</strain>
    </source>
</reference>
<keyword evidence="4" id="KW-1185">Reference proteome</keyword>
<dbReference type="STRING" id="69004.A0A182QP68"/>